<proteinExistence type="predicted"/>
<dbReference type="STRING" id="1314800.A0A1B7MR45"/>
<keyword evidence="1" id="KW-0472">Membrane</keyword>
<dbReference type="InterPro" id="IPR045340">
    <property type="entry name" value="DUF6533"/>
</dbReference>
<feature type="transmembrane region" description="Helical" evidence="1">
    <location>
        <begin position="86"/>
        <end position="107"/>
    </location>
</feature>
<feature type="transmembrane region" description="Helical" evidence="1">
    <location>
        <begin position="210"/>
        <end position="230"/>
    </location>
</feature>
<evidence type="ECO:0000256" key="1">
    <source>
        <dbReference type="SAM" id="Phobius"/>
    </source>
</evidence>
<keyword evidence="1" id="KW-1133">Transmembrane helix</keyword>
<dbReference type="Proteomes" id="UP000092154">
    <property type="component" value="Unassembled WGS sequence"/>
</dbReference>
<reference evidence="3 4" key="1">
    <citation type="submission" date="2016-06" db="EMBL/GenBank/DDBJ databases">
        <title>Comparative genomics of the ectomycorrhizal sister species Rhizopogon vinicolor and Rhizopogon vesiculosus (Basidiomycota: Boletales) reveals a divergence of the mating type B locus.</title>
        <authorList>
            <consortium name="DOE Joint Genome Institute"/>
            <person name="Mujic A.B."/>
            <person name="Kuo A."/>
            <person name="Tritt A."/>
            <person name="Lipzen A."/>
            <person name="Chen C."/>
            <person name="Johnson J."/>
            <person name="Sharma A."/>
            <person name="Barry K."/>
            <person name="Grigoriev I.V."/>
            <person name="Spatafora J.W."/>
        </authorList>
    </citation>
    <scope>NUCLEOTIDE SEQUENCE [LARGE SCALE GENOMIC DNA]</scope>
    <source>
        <strain evidence="3 4">AM-OR11-026</strain>
    </source>
</reference>
<evidence type="ECO:0000313" key="4">
    <source>
        <dbReference type="Proteomes" id="UP000092154"/>
    </source>
</evidence>
<feature type="domain" description="DUF6533" evidence="2">
    <location>
        <begin position="19"/>
        <end position="63"/>
    </location>
</feature>
<evidence type="ECO:0000313" key="3">
    <source>
        <dbReference type="EMBL" id="OAX35060.1"/>
    </source>
</evidence>
<dbReference type="AlphaFoldDB" id="A0A1B7MR45"/>
<dbReference type="Pfam" id="PF20151">
    <property type="entry name" value="DUF6533"/>
    <property type="match status" value="1"/>
</dbReference>
<protein>
    <recommendedName>
        <fullName evidence="2">DUF6533 domain-containing protein</fullName>
    </recommendedName>
</protein>
<feature type="transmembrane region" description="Helical" evidence="1">
    <location>
        <begin position="53"/>
        <end position="74"/>
    </location>
</feature>
<dbReference type="OrthoDB" id="2642309at2759"/>
<keyword evidence="1" id="KW-0812">Transmembrane</keyword>
<keyword evidence="4" id="KW-1185">Reference proteome</keyword>
<dbReference type="EMBL" id="KV448537">
    <property type="protein sequence ID" value="OAX35060.1"/>
    <property type="molecule type" value="Genomic_DNA"/>
</dbReference>
<accession>A0A1B7MR45</accession>
<feature type="transmembrane region" description="Helical" evidence="1">
    <location>
        <begin position="164"/>
        <end position="189"/>
    </location>
</feature>
<evidence type="ECO:0000259" key="2">
    <source>
        <dbReference type="Pfam" id="PF20151"/>
    </source>
</evidence>
<feature type="transmembrane region" description="Helical" evidence="1">
    <location>
        <begin position="119"/>
        <end position="144"/>
    </location>
</feature>
<dbReference type="InParanoid" id="A0A1B7MR45"/>
<organism evidence="3 4">
    <name type="scientific">Rhizopogon vinicolor AM-OR11-026</name>
    <dbReference type="NCBI Taxonomy" id="1314800"/>
    <lineage>
        <taxon>Eukaryota</taxon>
        <taxon>Fungi</taxon>
        <taxon>Dikarya</taxon>
        <taxon>Basidiomycota</taxon>
        <taxon>Agaricomycotina</taxon>
        <taxon>Agaricomycetes</taxon>
        <taxon>Agaricomycetidae</taxon>
        <taxon>Boletales</taxon>
        <taxon>Suillineae</taxon>
        <taxon>Rhizopogonaceae</taxon>
        <taxon>Rhizopogon</taxon>
    </lineage>
</organism>
<gene>
    <name evidence="3" type="ORF">K503DRAFT_858837</name>
</gene>
<sequence length="272" mass="31240">MYSTEDIVELERVFLNLKYASVVVTSCWAYDYFLTISDEVAFLTQSQWKWAKFLYLVCRYLTCVFLTLTMLVAFQLTMSIQMCQVLYSVNTYLGGVIMLCAEGVFLARTCAIWEFRRRMMVIFLINGAMYVIISVIVLSLGRASPTITKSPIPLTSCFYTGDNVTIIIVYVLLAVLEIQIWCFTVYKAATSYWLEGTHNRLLEQLIHHNVIYVTCGLVFSLAVILTTVLIKESDGFMIGKFVRVWQVTVHAFLVTKMSRGLWRTAQRRAYQG</sequence>
<name>A0A1B7MR45_9AGAM</name>